<evidence type="ECO:0000256" key="1">
    <source>
        <dbReference type="ARBA" id="ARBA00000527"/>
    </source>
</evidence>
<keyword evidence="10" id="KW-0511">Multifunctional enzyme</keyword>
<evidence type="ECO:0000259" key="12">
    <source>
        <dbReference type="Pfam" id="PF00149"/>
    </source>
</evidence>
<comment type="catalytic activity">
    <reaction evidence="1">
        <text>a ribonucleoside 3'-phosphate + H2O = a ribonucleoside + phosphate</text>
        <dbReference type="Rhea" id="RHEA:10144"/>
        <dbReference type="ChEBI" id="CHEBI:13197"/>
        <dbReference type="ChEBI" id="CHEBI:15377"/>
        <dbReference type="ChEBI" id="CHEBI:18254"/>
        <dbReference type="ChEBI" id="CHEBI:43474"/>
        <dbReference type="EC" id="3.1.3.6"/>
    </reaction>
</comment>
<evidence type="ECO:0000256" key="5">
    <source>
        <dbReference type="ARBA" id="ARBA00006654"/>
    </source>
</evidence>
<dbReference type="STRING" id="1423727.FC34_GL000292"/>
<keyword evidence="9 11" id="KW-0378">Hydrolase</keyword>
<dbReference type="InterPro" id="IPR006179">
    <property type="entry name" value="5_nucleotidase/apyrase"/>
</dbReference>
<dbReference type="PROSITE" id="PS00786">
    <property type="entry name" value="5_NUCLEOTIDASE_2"/>
    <property type="match status" value="1"/>
</dbReference>
<dbReference type="InterPro" id="IPR008334">
    <property type="entry name" value="5'-Nucleotdase_C"/>
</dbReference>
<dbReference type="Proteomes" id="UP000051672">
    <property type="component" value="Unassembled WGS sequence"/>
</dbReference>
<dbReference type="Pfam" id="PF00149">
    <property type="entry name" value="Metallophos"/>
    <property type="match status" value="1"/>
</dbReference>
<feature type="domain" description="Calcineurin-like phosphoesterase" evidence="12">
    <location>
        <begin position="5"/>
        <end position="234"/>
    </location>
</feature>
<dbReference type="AlphaFoldDB" id="A0A0R2AZM1"/>
<accession>A0A0R2AZM1</accession>
<keyword evidence="6" id="KW-0479">Metal-binding</keyword>
<comment type="similarity">
    <text evidence="5 11">Belongs to the 5'-nucleotidase family.</text>
</comment>
<comment type="caution">
    <text evidence="14">The sequence shown here is derived from an EMBL/GenBank/DDBJ whole genome shotgun (WGS) entry which is preliminary data.</text>
</comment>
<evidence type="ECO:0000313" key="15">
    <source>
        <dbReference type="Proteomes" id="UP000051672"/>
    </source>
</evidence>
<name>A0A0R2AZM1_9LACO</name>
<dbReference type="EMBL" id="AYZQ01000001">
    <property type="protein sequence ID" value="KRM72583.1"/>
    <property type="molecule type" value="Genomic_DNA"/>
</dbReference>
<dbReference type="SUPFAM" id="SSF56300">
    <property type="entry name" value="Metallo-dependent phosphatases"/>
    <property type="match status" value="1"/>
</dbReference>
<dbReference type="Pfam" id="PF02872">
    <property type="entry name" value="5_nucleotid_C"/>
    <property type="match status" value="1"/>
</dbReference>
<dbReference type="GO" id="GO:0000166">
    <property type="term" value="F:nucleotide binding"/>
    <property type="evidence" value="ECO:0007669"/>
    <property type="project" value="UniProtKB-KW"/>
</dbReference>
<evidence type="ECO:0000256" key="7">
    <source>
        <dbReference type="ARBA" id="ARBA00022729"/>
    </source>
</evidence>
<evidence type="ECO:0000256" key="6">
    <source>
        <dbReference type="ARBA" id="ARBA00022723"/>
    </source>
</evidence>
<evidence type="ECO:0000313" key="14">
    <source>
        <dbReference type="EMBL" id="KRM72583.1"/>
    </source>
</evidence>
<evidence type="ECO:0000256" key="11">
    <source>
        <dbReference type="RuleBase" id="RU362119"/>
    </source>
</evidence>
<organism evidence="14 15">
    <name type="scientific">Lacticaseibacillus brantae DSM 23927</name>
    <dbReference type="NCBI Taxonomy" id="1423727"/>
    <lineage>
        <taxon>Bacteria</taxon>
        <taxon>Bacillati</taxon>
        <taxon>Bacillota</taxon>
        <taxon>Bacilli</taxon>
        <taxon>Lactobacillales</taxon>
        <taxon>Lactobacillaceae</taxon>
        <taxon>Lacticaseibacillus</taxon>
    </lineage>
</organism>
<dbReference type="GO" id="GO:0009166">
    <property type="term" value="P:nucleotide catabolic process"/>
    <property type="evidence" value="ECO:0007669"/>
    <property type="project" value="InterPro"/>
</dbReference>
<dbReference type="GO" id="GO:0008254">
    <property type="term" value="F:3'-nucleotidase activity"/>
    <property type="evidence" value="ECO:0007669"/>
    <property type="project" value="UniProtKB-EC"/>
</dbReference>
<dbReference type="InterPro" id="IPR004843">
    <property type="entry name" value="Calcineurin-like_PHP"/>
</dbReference>
<feature type="domain" description="5'-Nucleotidase C-terminal" evidence="13">
    <location>
        <begin position="325"/>
        <end position="478"/>
    </location>
</feature>
<protein>
    <submittedName>
        <fullName evidence="14">2, 3-cyclic-nucleotide 2-phosphodiesterase</fullName>
    </submittedName>
</protein>
<dbReference type="Gene3D" id="3.90.780.10">
    <property type="entry name" value="5'-Nucleotidase, C-terminal domain"/>
    <property type="match status" value="1"/>
</dbReference>
<dbReference type="InterPro" id="IPR041827">
    <property type="entry name" value="CpdB_N"/>
</dbReference>
<dbReference type="PANTHER" id="PTHR11575">
    <property type="entry name" value="5'-NUCLEOTIDASE-RELATED"/>
    <property type="match status" value="1"/>
</dbReference>
<dbReference type="CDD" id="cd07410">
    <property type="entry name" value="MPP_CpdB_N"/>
    <property type="match status" value="1"/>
</dbReference>
<dbReference type="InterPro" id="IPR036907">
    <property type="entry name" value="5'-Nucleotdase_C_sf"/>
</dbReference>
<dbReference type="GO" id="GO:0030288">
    <property type="term" value="C:outer membrane-bounded periplasmic space"/>
    <property type="evidence" value="ECO:0007669"/>
    <property type="project" value="TreeGrafter"/>
</dbReference>
<keyword evidence="8 11" id="KW-0547">Nucleotide-binding</keyword>
<dbReference type="Gene3D" id="3.60.21.10">
    <property type="match status" value="1"/>
</dbReference>
<sequence length="516" mass="56147">MMQLTILSTSDTHGFVAPTNYVQRQADLPFSLAKAKTVIDQVKSSTTDPVVVIENGDWLQGSPLAYYVAKVAQEPALLTAAYNAVGYDAGILGNHEFNYGTDYLAAAVKTLDYPMLTANIERQGQPLFGQPYTIVEKSGLKIAILGLTTDYIPHWETPSHIEGLAFVDVVEVAKHWVPILHELADIVVVAYHGGFEKDLTTGAPTERQTGENVGYRLANEVPGIDALVTGHQHRELAQLVNGVPVTQPGYRGANVGAITLDIEATPTGYQVSGGQAALLSTGNAIAAEAVLSPLAQLSAAVEDWLDQPLGQVRGDMRIHDPFQARVDEVPYIEFIQQVQMAATQTDISGTALFNNEGRGFGESITMRDVVTNYIYPNTLAVVGLTGTDLKAALEQNAEYFSLSAGQLVVTPRFETPKPQHYNYDMYEGIDYTLDISKPVGQRVTKLTYHDEPVVSDHVYEVVVNQYRAGGGGNFPMFDASKIVRENQKDMTELIADYLLAHPVIAATANHNFHVQA</sequence>
<dbReference type="SUPFAM" id="SSF55816">
    <property type="entry name" value="5'-nucleotidase (syn. UDP-sugar hydrolase), C-terminal domain"/>
    <property type="match status" value="1"/>
</dbReference>
<comment type="catalytic activity">
    <reaction evidence="2">
        <text>a nucleoside 2',3'-cyclic phosphate + H2O = a nucleoside 3'-phosphate + H(+)</text>
        <dbReference type="Rhea" id="RHEA:19621"/>
        <dbReference type="ChEBI" id="CHEBI:15377"/>
        <dbReference type="ChEBI" id="CHEBI:15378"/>
        <dbReference type="ChEBI" id="CHEBI:66949"/>
        <dbReference type="ChEBI" id="CHEBI:66954"/>
        <dbReference type="EC" id="3.1.4.16"/>
    </reaction>
</comment>
<evidence type="ECO:0000256" key="2">
    <source>
        <dbReference type="ARBA" id="ARBA00001730"/>
    </source>
</evidence>
<dbReference type="PANTHER" id="PTHR11575:SF6">
    <property type="entry name" value="2',3'-CYCLIC-NUCLEOTIDE 2'-PHOSPHODIESTERASE_3'-NUCLEOTIDASE"/>
    <property type="match status" value="1"/>
</dbReference>
<dbReference type="PATRIC" id="fig|1423727.3.peg.295"/>
<dbReference type="GO" id="GO:0046872">
    <property type="term" value="F:metal ion binding"/>
    <property type="evidence" value="ECO:0007669"/>
    <property type="project" value="UniProtKB-KW"/>
</dbReference>
<evidence type="ECO:0000256" key="4">
    <source>
        <dbReference type="ARBA" id="ARBA00004196"/>
    </source>
</evidence>
<evidence type="ECO:0000259" key="13">
    <source>
        <dbReference type="Pfam" id="PF02872"/>
    </source>
</evidence>
<dbReference type="PRINTS" id="PR01607">
    <property type="entry name" value="APYRASEFAMLY"/>
</dbReference>
<dbReference type="InterPro" id="IPR029052">
    <property type="entry name" value="Metallo-depent_PP-like"/>
</dbReference>
<dbReference type="InterPro" id="IPR006146">
    <property type="entry name" value="5'-Nucleotdase_CS"/>
</dbReference>
<reference evidence="14 15" key="1">
    <citation type="journal article" date="2015" name="Genome Announc.">
        <title>Expanding the biotechnology potential of lactobacilli through comparative genomics of 213 strains and associated genera.</title>
        <authorList>
            <person name="Sun Z."/>
            <person name="Harris H.M."/>
            <person name="McCann A."/>
            <person name="Guo C."/>
            <person name="Argimon S."/>
            <person name="Zhang W."/>
            <person name="Yang X."/>
            <person name="Jeffery I.B."/>
            <person name="Cooney J.C."/>
            <person name="Kagawa T.F."/>
            <person name="Liu W."/>
            <person name="Song Y."/>
            <person name="Salvetti E."/>
            <person name="Wrobel A."/>
            <person name="Rasinkangas P."/>
            <person name="Parkhill J."/>
            <person name="Rea M.C."/>
            <person name="O'Sullivan O."/>
            <person name="Ritari J."/>
            <person name="Douillard F.P."/>
            <person name="Paul Ross R."/>
            <person name="Yang R."/>
            <person name="Briner A.E."/>
            <person name="Felis G.E."/>
            <person name="de Vos W.M."/>
            <person name="Barrangou R."/>
            <person name="Klaenhammer T.R."/>
            <person name="Caufield P.W."/>
            <person name="Cui Y."/>
            <person name="Zhang H."/>
            <person name="O'Toole P.W."/>
        </authorList>
    </citation>
    <scope>NUCLEOTIDE SEQUENCE [LARGE SCALE GENOMIC DNA]</scope>
    <source>
        <strain evidence="14 15">DSM 23927</strain>
    </source>
</reference>
<evidence type="ECO:0000256" key="10">
    <source>
        <dbReference type="ARBA" id="ARBA00023268"/>
    </source>
</evidence>
<evidence type="ECO:0000256" key="3">
    <source>
        <dbReference type="ARBA" id="ARBA00001968"/>
    </source>
</evidence>
<gene>
    <name evidence="14" type="ORF">FC34_GL000292</name>
</gene>
<comment type="cofactor">
    <cofactor evidence="3">
        <name>a divalent metal cation</name>
        <dbReference type="ChEBI" id="CHEBI:60240"/>
    </cofactor>
</comment>
<evidence type="ECO:0000256" key="8">
    <source>
        <dbReference type="ARBA" id="ARBA00022741"/>
    </source>
</evidence>
<proteinExistence type="inferred from homology"/>
<evidence type="ECO:0000256" key="9">
    <source>
        <dbReference type="ARBA" id="ARBA00022801"/>
    </source>
</evidence>
<keyword evidence="15" id="KW-1185">Reference proteome</keyword>
<dbReference type="GO" id="GO:0008663">
    <property type="term" value="F:2',3'-cyclic-nucleotide 2'-phosphodiesterase activity"/>
    <property type="evidence" value="ECO:0007669"/>
    <property type="project" value="UniProtKB-EC"/>
</dbReference>
<comment type="subcellular location">
    <subcellularLocation>
        <location evidence="4">Cell envelope</location>
    </subcellularLocation>
</comment>
<keyword evidence="7" id="KW-0732">Signal</keyword>